<sequence>MAGIIIAAIVYLFILIGTSSESGPVPKAKDITGASNTLTVKATKEDFEGIANTYIRKAMNKEPLPVTMIIEDDIILSSELTVFSYTVPVTMHFDPIVQEDGNLMLKQSSLEIADLNLPPSTVLKVLRDSVKLPPWMIVRVKEEEIFIDLSGLPISGDLQVKAKEFNLKKDEIILEIVIPRE</sequence>
<gene>
    <name evidence="1" type="ORF">BI350_09190</name>
</gene>
<evidence type="ECO:0000313" key="1">
    <source>
        <dbReference type="EMBL" id="AOV09176.1"/>
    </source>
</evidence>
<protein>
    <recommendedName>
        <fullName evidence="3">DUF2140 domain-containing protein</fullName>
    </recommendedName>
</protein>
<evidence type="ECO:0000313" key="2">
    <source>
        <dbReference type="Proteomes" id="UP000185746"/>
    </source>
</evidence>
<dbReference type="AlphaFoldDB" id="A0A1D8JKD7"/>
<organism evidence="1 2">
    <name type="scientific">Sporosarcina ureilytica</name>
    <dbReference type="NCBI Taxonomy" id="298596"/>
    <lineage>
        <taxon>Bacteria</taxon>
        <taxon>Bacillati</taxon>
        <taxon>Bacillota</taxon>
        <taxon>Bacilli</taxon>
        <taxon>Bacillales</taxon>
        <taxon>Caryophanaceae</taxon>
        <taxon>Sporosarcina</taxon>
    </lineage>
</organism>
<reference evidence="1 2" key="1">
    <citation type="submission" date="2016-09" db="EMBL/GenBank/DDBJ databases">
        <title>Complete genome sequence of the Lysinibacillus sphaericus LMG 22257, a specie of Bacillus with ureolytic activity that can effectively biodeposit calcium carbonate.</title>
        <authorList>
            <person name="Yan W."/>
        </authorList>
    </citation>
    <scope>NUCLEOTIDE SEQUENCE [LARGE SCALE GENOMIC DNA]</scope>
    <source>
        <strain evidence="1 2">LMG 22257</strain>
    </source>
</reference>
<evidence type="ECO:0008006" key="3">
    <source>
        <dbReference type="Google" id="ProtNLM"/>
    </source>
</evidence>
<dbReference type="InterPro" id="IPR018672">
    <property type="entry name" value="DUF2140"/>
</dbReference>
<dbReference type="KEGG" id="surl:BI350_09190"/>
<proteinExistence type="predicted"/>
<accession>A0A1D8JKD7</accession>
<name>A0A1D8JKD7_9BACL</name>
<dbReference type="Proteomes" id="UP000185746">
    <property type="component" value="Chromosome"/>
</dbReference>
<dbReference type="Pfam" id="PF09911">
    <property type="entry name" value="DUF2140"/>
    <property type="match status" value="1"/>
</dbReference>
<dbReference type="EMBL" id="CP017560">
    <property type="protein sequence ID" value="AOV09176.1"/>
    <property type="molecule type" value="Genomic_DNA"/>
</dbReference>
<keyword evidence="2" id="KW-1185">Reference proteome</keyword>